<dbReference type="EMBL" id="SEWW01000005">
    <property type="protein sequence ID" value="NGZ44747.1"/>
    <property type="molecule type" value="Genomic_DNA"/>
</dbReference>
<gene>
    <name evidence="1" type="ORF">EWU23_09680</name>
</gene>
<name>A0ABX0EZS9_9BACT</name>
<evidence type="ECO:0000313" key="1">
    <source>
        <dbReference type="EMBL" id="NGZ44747.1"/>
    </source>
</evidence>
<comment type="caution">
    <text evidence="1">The sequence shown here is derived from an EMBL/GenBank/DDBJ whole genome shotgun (WGS) entry which is preliminary data.</text>
</comment>
<evidence type="ECO:0000313" key="2">
    <source>
        <dbReference type="Proteomes" id="UP001318301"/>
    </source>
</evidence>
<keyword evidence="2" id="KW-1185">Reference proteome</keyword>
<sequence>MKNFVEELKNYFASTSKEVLLAEWKLSEHLNEIGPGVLEFVENSLDSRYILKFDIKIKDPDLELIENENNLNPNFNSGFLILEL</sequence>
<reference evidence="1 2" key="1">
    <citation type="submission" date="2019-02" db="EMBL/GenBank/DDBJ databases">
        <title>Genome of a new Bacteroidetes strain.</title>
        <authorList>
            <person name="Pitt A."/>
        </authorList>
    </citation>
    <scope>NUCLEOTIDE SEQUENCE [LARGE SCALE GENOMIC DNA]</scope>
    <source>
        <strain evidence="1 2">50C-KIRBA</strain>
    </source>
</reference>
<protein>
    <submittedName>
        <fullName evidence="1">Uncharacterized protein</fullName>
    </submittedName>
</protein>
<dbReference type="Proteomes" id="UP001318301">
    <property type="component" value="Unassembled WGS sequence"/>
</dbReference>
<dbReference type="RefSeq" id="WP_166231578.1">
    <property type="nucleotide sequence ID" value="NZ_SEWW01000005.1"/>
</dbReference>
<accession>A0ABX0EZS9</accession>
<organism evidence="1 2">
    <name type="scientific">Aquirufa beregesia</name>
    <dbReference type="NCBI Taxonomy" id="2516556"/>
    <lineage>
        <taxon>Bacteria</taxon>
        <taxon>Pseudomonadati</taxon>
        <taxon>Bacteroidota</taxon>
        <taxon>Cytophagia</taxon>
        <taxon>Cytophagales</taxon>
        <taxon>Flectobacillaceae</taxon>
        <taxon>Aquirufa</taxon>
    </lineage>
</organism>
<proteinExistence type="predicted"/>